<dbReference type="KEGG" id="snh:120035242"/>
<accession>A0A8U0Q9A5</accession>
<organism evidence="2 4">
    <name type="scientific">Salvelinus namaycush</name>
    <name type="common">Lake trout</name>
    <name type="synonym">Salmo namaycush</name>
    <dbReference type="NCBI Taxonomy" id="8040"/>
    <lineage>
        <taxon>Eukaryota</taxon>
        <taxon>Metazoa</taxon>
        <taxon>Chordata</taxon>
        <taxon>Craniata</taxon>
        <taxon>Vertebrata</taxon>
        <taxon>Euteleostomi</taxon>
        <taxon>Actinopterygii</taxon>
        <taxon>Neopterygii</taxon>
        <taxon>Teleostei</taxon>
        <taxon>Protacanthopterygii</taxon>
        <taxon>Salmoniformes</taxon>
        <taxon>Salmonidae</taxon>
        <taxon>Salmoninae</taxon>
        <taxon>Salvelinus</taxon>
    </lineage>
</organism>
<evidence type="ECO:0000313" key="4">
    <source>
        <dbReference type="RefSeq" id="XP_038838387.1"/>
    </source>
</evidence>
<dbReference type="GeneID" id="120035972"/>
<evidence type="ECO:0000256" key="1">
    <source>
        <dbReference type="SAM" id="MobiDB-lite"/>
    </source>
</evidence>
<keyword evidence="2" id="KW-1185">Reference proteome</keyword>
<dbReference type="AlphaFoldDB" id="A0A8U0Q9A5"/>
<feature type="region of interest" description="Disordered" evidence="1">
    <location>
        <begin position="179"/>
        <end position="210"/>
    </location>
</feature>
<name>A0A8U0Q9A5_SALNM</name>
<dbReference type="Proteomes" id="UP000808372">
    <property type="component" value="Unplaced"/>
</dbReference>
<reference evidence="3 4" key="1">
    <citation type="submission" date="2025-04" db="UniProtKB">
        <authorList>
            <consortium name="RefSeq"/>
        </authorList>
    </citation>
    <scope>IDENTIFICATION</scope>
    <source>
        <tissue evidence="3 4">White muscle</tissue>
    </source>
</reference>
<dbReference type="RefSeq" id="XP_038838387.1">
    <property type="nucleotide sequence ID" value="XM_038982459.1"/>
</dbReference>
<feature type="region of interest" description="Disordered" evidence="1">
    <location>
        <begin position="234"/>
        <end position="258"/>
    </location>
</feature>
<dbReference type="RefSeq" id="XP_038837959.1">
    <property type="nucleotide sequence ID" value="XM_038982031.1"/>
</dbReference>
<evidence type="ECO:0000313" key="3">
    <source>
        <dbReference type="RefSeq" id="XP_038837959.1"/>
    </source>
</evidence>
<sequence length="306" mass="34038">MEEVCWMEKEALRLNVVVKEEYDDITVKGEEEAFRMKKYKMEAITLKEEQDVQVKEEEIPFVVKKEEGIEAVTVKEEVEPFRMKKEEDAITLEEEEQPFGVKEEETEDPINTKPKTRQYALFWPSQSSTLKEDIRQIQEESSVAPMSPRQLGGGDVDAIHCNGERDMKDNDWFPSNRLEAESAPEKYKPAQREGGDPSLPSPLPESPGCASPGSALMWGLKRVSVRLVNCRKTPGLSGTVREGEEGDSDSMSSSKNNGVCGLDQGFPNFFTGGGHPAPPPCAHTPCLSMGTSNVLDTNCSHPSRLV</sequence>
<gene>
    <name evidence="4" type="primary">LOC120035972</name>
    <name evidence="3" type="synonym">LOC120035242</name>
</gene>
<feature type="compositionally biased region" description="Basic and acidic residues" evidence="1">
    <location>
        <begin position="179"/>
        <end position="195"/>
    </location>
</feature>
<proteinExistence type="predicted"/>
<dbReference type="KEGG" id="snh:120035972"/>
<protein>
    <submittedName>
        <fullName evidence="3">Uncharacterized protein LOC120035242</fullName>
    </submittedName>
    <submittedName>
        <fullName evidence="4">Uncharacterized protein LOC120035972</fullName>
    </submittedName>
</protein>
<evidence type="ECO:0000313" key="2">
    <source>
        <dbReference type="Proteomes" id="UP000808372"/>
    </source>
</evidence>